<evidence type="ECO:0000256" key="5">
    <source>
        <dbReference type="ARBA" id="ARBA00022827"/>
    </source>
</evidence>
<dbReference type="EC" id="1.3.99.33" evidence="2 8"/>
<organism evidence="10 11">
    <name type="scientific">Butyrivibrio proteoclasticus</name>
    <dbReference type="NCBI Taxonomy" id="43305"/>
    <lineage>
        <taxon>Bacteria</taxon>
        <taxon>Bacillati</taxon>
        <taxon>Bacillota</taxon>
        <taxon>Clostridia</taxon>
        <taxon>Lachnospirales</taxon>
        <taxon>Lachnospiraceae</taxon>
        <taxon>Butyrivibrio</taxon>
    </lineage>
</organism>
<evidence type="ECO:0000259" key="9">
    <source>
        <dbReference type="SMART" id="SM00900"/>
    </source>
</evidence>
<dbReference type="SUPFAM" id="SSF51905">
    <property type="entry name" value="FAD/NAD(P)-binding domain"/>
    <property type="match status" value="1"/>
</dbReference>
<protein>
    <recommendedName>
        <fullName evidence="3 8">Urocanate reductase</fullName>
        <ecNumber evidence="2 8">1.3.99.33</ecNumber>
    </recommendedName>
</protein>
<dbReference type="InterPro" id="IPR003953">
    <property type="entry name" value="FAD-dep_OxRdtase_2_FAD-bd"/>
</dbReference>
<comment type="cofactor">
    <cofactor evidence="8">
        <name>FMN</name>
        <dbReference type="ChEBI" id="CHEBI:58210"/>
    </cofactor>
    <text evidence="8">Binds 1 or 2 FMN covalently per subunit.</text>
</comment>
<dbReference type="GO" id="GO:0010181">
    <property type="term" value="F:FMN binding"/>
    <property type="evidence" value="ECO:0007669"/>
    <property type="project" value="InterPro"/>
</dbReference>
<dbReference type="Pfam" id="PF00890">
    <property type="entry name" value="FAD_binding_2"/>
    <property type="match status" value="1"/>
</dbReference>
<dbReference type="InterPro" id="IPR007329">
    <property type="entry name" value="FMN-bd"/>
</dbReference>
<name>A0A1I5XQH3_9FIRM</name>
<evidence type="ECO:0000256" key="8">
    <source>
        <dbReference type="RuleBase" id="RU366062"/>
    </source>
</evidence>
<dbReference type="InterPro" id="IPR027477">
    <property type="entry name" value="Succ_DH/fumarate_Rdtase_cat_sf"/>
</dbReference>
<keyword evidence="4 8" id="KW-0285">Flavoprotein</keyword>
<proteinExistence type="inferred from homology"/>
<dbReference type="GO" id="GO:0016020">
    <property type="term" value="C:membrane"/>
    <property type="evidence" value="ECO:0007669"/>
    <property type="project" value="InterPro"/>
</dbReference>
<dbReference type="Pfam" id="PF04205">
    <property type="entry name" value="FMN_bind"/>
    <property type="match status" value="1"/>
</dbReference>
<sequence length="585" mass="60198">MGSLTKRILSCLACVALVFFCIGGSMYVVEHEGHQYDGAAQGFAGEIKVSVFVEGNSITDITYQTEGETPSIGGSAIKALRTKILKTQNVNIDTISGATYSSNGFLSAVEMALGEAGIVADGSGAGAGTAEDYEATTDVVVVGGGGAGMTAAITVAENGKSVILLEKSDILGGNTSRASSGMNAAETHYEKEQGIEDSVELFIEDTIKSGKEINDPELVRTLAENTSEAIDWLDKENAPLSGPLGTMGGLSAKRTHRPVDAEGNVTSVGNFLVSALGVRLDELGIEVQTGATINKILMEDGKAVGVSGVGAYGENITVHANSVIIATGGFGGNMDRIVALRPDLAGYISTNVATADGDAIDFLGEVGADFVDMEQIQLHPTVISTDGALVGEALRGDGAILVNREGVRFTNETGTRDAVSAAEVSQTGGNVWLIANQEMYEGSAVIKKLDKSGYLVTGADLDELAKAMEFDTNATAALKETVSTWSTYVASGTDADFSRDIGTPLTDLSSGPYYAVNVGPGIHHCMGGVKINTDAQVISTDGTPIPGLYACGEVTGGIHGANRLGGNAVADIVVFGRIAGENASK</sequence>
<keyword evidence="6 8" id="KW-0560">Oxidoreductase</keyword>
<dbReference type="InterPro" id="IPR036188">
    <property type="entry name" value="FAD/NAD-bd_sf"/>
</dbReference>
<evidence type="ECO:0000256" key="7">
    <source>
        <dbReference type="ARBA" id="ARBA00049922"/>
    </source>
</evidence>
<dbReference type="InterPro" id="IPR010960">
    <property type="entry name" value="Flavocytochrome_c"/>
</dbReference>
<dbReference type="GO" id="GO:0033765">
    <property type="term" value="F:steroid dehydrogenase activity, acting on the CH-CH group of donors"/>
    <property type="evidence" value="ECO:0007669"/>
    <property type="project" value="UniProtKB-ARBA"/>
</dbReference>
<dbReference type="Gene3D" id="3.90.1010.20">
    <property type="match status" value="1"/>
</dbReference>
<gene>
    <name evidence="10" type="ORF">SAMN04487928_13611</name>
</gene>
<dbReference type="PANTHER" id="PTHR43400">
    <property type="entry name" value="FUMARATE REDUCTASE"/>
    <property type="match status" value="1"/>
</dbReference>
<comment type="catalytic activity">
    <reaction evidence="7 8">
        <text>dihydrourocanate + A = urocanate + AH2</text>
        <dbReference type="Rhea" id="RHEA:36059"/>
        <dbReference type="ChEBI" id="CHEBI:13193"/>
        <dbReference type="ChEBI" id="CHEBI:17499"/>
        <dbReference type="ChEBI" id="CHEBI:27247"/>
        <dbReference type="ChEBI" id="CHEBI:72991"/>
        <dbReference type="EC" id="1.3.99.33"/>
    </reaction>
</comment>
<evidence type="ECO:0000256" key="1">
    <source>
        <dbReference type="ARBA" id="ARBA00008040"/>
    </source>
</evidence>
<dbReference type="Gene3D" id="3.50.50.60">
    <property type="entry name" value="FAD/NAD(P)-binding domain"/>
    <property type="match status" value="1"/>
</dbReference>
<dbReference type="Proteomes" id="UP000182624">
    <property type="component" value="Unassembled WGS sequence"/>
</dbReference>
<dbReference type="SMART" id="SM00900">
    <property type="entry name" value="FMN_bind"/>
    <property type="match status" value="1"/>
</dbReference>
<feature type="domain" description="FMN-binding" evidence="9">
    <location>
        <begin position="42"/>
        <end position="116"/>
    </location>
</feature>
<comment type="cofactor">
    <cofactor evidence="8">
        <name>FAD</name>
        <dbReference type="ChEBI" id="CHEBI:57692"/>
    </cofactor>
    <text evidence="8">Binds 1 FAD per subunit.</text>
</comment>
<keyword evidence="11" id="KW-1185">Reference proteome</keyword>
<dbReference type="PANTHER" id="PTHR43400:SF7">
    <property type="entry name" value="FAD-DEPENDENT OXIDOREDUCTASE 2 FAD BINDING DOMAIN-CONTAINING PROTEIN"/>
    <property type="match status" value="1"/>
</dbReference>
<comment type="similarity">
    <text evidence="1 8">Belongs to the FAD-dependent oxidoreductase 2 family. FRD/SDH subfamily.</text>
</comment>
<evidence type="ECO:0000256" key="2">
    <source>
        <dbReference type="ARBA" id="ARBA00013137"/>
    </source>
</evidence>
<dbReference type="Gene3D" id="3.90.700.10">
    <property type="entry name" value="Succinate dehydrogenase/fumarate reductase flavoprotein, catalytic domain"/>
    <property type="match status" value="1"/>
</dbReference>
<evidence type="ECO:0000256" key="6">
    <source>
        <dbReference type="ARBA" id="ARBA00023002"/>
    </source>
</evidence>
<dbReference type="AlphaFoldDB" id="A0A1I5XQH3"/>
<dbReference type="PRINTS" id="PR00368">
    <property type="entry name" value="FADPNR"/>
</dbReference>
<evidence type="ECO:0000313" key="10">
    <source>
        <dbReference type="EMBL" id="SFQ34194.1"/>
    </source>
</evidence>
<reference evidence="11" key="1">
    <citation type="submission" date="2016-10" db="EMBL/GenBank/DDBJ databases">
        <authorList>
            <person name="Varghese N."/>
            <person name="Submissions S."/>
        </authorList>
    </citation>
    <scope>NUCLEOTIDE SEQUENCE [LARGE SCALE GENOMIC DNA]</scope>
    <source>
        <strain evidence="11">P18</strain>
    </source>
</reference>
<keyword evidence="5 8" id="KW-0274">FAD</keyword>
<accession>A0A1I5XQH3</accession>
<dbReference type="SUPFAM" id="SSF56425">
    <property type="entry name" value="Succinate dehydrogenase/fumarate reductase flavoprotein, catalytic domain"/>
    <property type="match status" value="1"/>
</dbReference>
<evidence type="ECO:0000256" key="4">
    <source>
        <dbReference type="ARBA" id="ARBA00022630"/>
    </source>
</evidence>
<dbReference type="OrthoDB" id="9806724at2"/>
<dbReference type="EMBL" id="FOXO01000036">
    <property type="protein sequence ID" value="SFQ34194.1"/>
    <property type="molecule type" value="Genomic_DNA"/>
</dbReference>
<dbReference type="NCBIfam" id="TIGR01813">
    <property type="entry name" value="flavo_cyto_c"/>
    <property type="match status" value="1"/>
</dbReference>
<dbReference type="InterPro" id="IPR050315">
    <property type="entry name" value="FAD-oxidoreductase_2"/>
</dbReference>
<evidence type="ECO:0000313" key="11">
    <source>
        <dbReference type="Proteomes" id="UP000182624"/>
    </source>
</evidence>
<evidence type="ECO:0000256" key="3">
    <source>
        <dbReference type="ARBA" id="ARBA00015872"/>
    </source>
</evidence>